<dbReference type="EMBL" id="RFFH01000001">
    <property type="protein sequence ID" value="RMI34916.1"/>
    <property type="molecule type" value="Genomic_DNA"/>
</dbReference>
<reference evidence="2 3" key="1">
    <citation type="submission" date="2018-10" db="EMBL/GenBank/DDBJ databases">
        <title>Isolation from cow dung.</title>
        <authorList>
            <person name="Ling L."/>
        </authorList>
    </citation>
    <scope>NUCLEOTIDE SEQUENCE [LARGE SCALE GENOMIC DNA]</scope>
    <source>
        <strain evidence="2 3">NEAU-LL90</strain>
    </source>
</reference>
<evidence type="ECO:0008006" key="4">
    <source>
        <dbReference type="Google" id="ProtNLM"/>
    </source>
</evidence>
<keyword evidence="1" id="KW-0732">Signal</keyword>
<keyword evidence="3" id="KW-1185">Reference proteome</keyword>
<name>A0A3M2LCU7_9NOCA</name>
<feature type="signal peptide" evidence="1">
    <location>
        <begin position="1"/>
        <end position="24"/>
    </location>
</feature>
<dbReference type="Proteomes" id="UP000279275">
    <property type="component" value="Unassembled WGS sequence"/>
</dbReference>
<dbReference type="RefSeq" id="WP_122185887.1">
    <property type="nucleotide sequence ID" value="NZ_RFFH01000001.1"/>
</dbReference>
<feature type="chain" id="PRO_5039542186" description="ScyD/ScyE family protein" evidence="1">
    <location>
        <begin position="25"/>
        <end position="400"/>
    </location>
</feature>
<comment type="caution">
    <text evidence="2">The sequence shown here is derived from an EMBL/GenBank/DDBJ whole genome shotgun (WGS) entry which is preliminary data.</text>
</comment>
<evidence type="ECO:0000313" key="3">
    <source>
        <dbReference type="Proteomes" id="UP000279275"/>
    </source>
</evidence>
<gene>
    <name evidence="2" type="ORF">EBN03_00665</name>
</gene>
<dbReference type="PROSITE" id="PS51257">
    <property type="entry name" value="PROKAR_LIPOPROTEIN"/>
    <property type="match status" value="1"/>
</dbReference>
<dbReference type="AlphaFoldDB" id="A0A3M2LCU7"/>
<organism evidence="2 3">
    <name type="scientific">Nocardia stercoris</name>
    <dbReference type="NCBI Taxonomy" id="2483361"/>
    <lineage>
        <taxon>Bacteria</taxon>
        <taxon>Bacillati</taxon>
        <taxon>Actinomycetota</taxon>
        <taxon>Actinomycetes</taxon>
        <taxon>Mycobacteriales</taxon>
        <taxon>Nocardiaceae</taxon>
        <taxon>Nocardia</taxon>
    </lineage>
</organism>
<sequence length="400" mass="39559">MAVITKMRATGSALAGVLAIAALAACGSSSDDAKPAGLAPSAEQSADDLAAASALDPQPGSFLHGKTTVTQLAATTPANGDVNPYAVLPVVHLGGALGAGDVLVGNFNDKSNNQGTGTTIVNVHPDKSVTVFADIPKNLPGCPGGIGLTTALVQLKTGWVLVGSLPTTDGKIGTAGAGCLIELDPTGKVAGTITDPHLNGPWDAVVADNGDTAALFVSNVLGGVKDAGGKQVDRGTVVRLSLAQTATAAPHVTGVTEVATGLPVREDAAALVKGPTGVALDAAGNLYVGDNLGNRIAKVPNALTRTDSAGRGDTVSEGGQLAGPLAVRIAPNGNLLAANATNGKIVEITPAGQQVGEFYAIHDEAQHPAGNGDLFGIAIEPSGAGLLFVGDDTNTLSVLR</sequence>
<evidence type="ECO:0000313" key="2">
    <source>
        <dbReference type="EMBL" id="RMI34916.1"/>
    </source>
</evidence>
<evidence type="ECO:0000256" key="1">
    <source>
        <dbReference type="SAM" id="SignalP"/>
    </source>
</evidence>
<dbReference type="InterPro" id="IPR011042">
    <property type="entry name" value="6-blade_b-propeller_TolB-like"/>
</dbReference>
<dbReference type="SUPFAM" id="SSF101898">
    <property type="entry name" value="NHL repeat"/>
    <property type="match status" value="1"/>
</dbReference>
<protein>
    <recommendedName>
        <fullName evidence="4">ScyD/ScyE family protein</fullName>
    </recommendedName>
</protein>
<proteinExistence type="predicted"/>
<accession>A0A3M2LCU7</accession>
<dbReference type="Gene3D" id="2.120.10.30">
    <property type="entry name" value="TolB, C-terminal domain"/>
    <property type="match status" value="1"/>
</dbReference>
<dbReference type="OrthoDB" id="152464at2"/>